<sequence length="456" mass="51080">MSLFQKGRKELADNEFDRGVTSSSGYLDELVEHYKSRLLTEINLEQITSLDESDKRLKIERLVNQFMSEEQVVIPKQDKKRMLSMLIDESVGFGPLEPLLKDDSITEILVNSPSEVFIEKNGQLQRVNVSFKDEDHVKHIVDRVVAPLGRRIDESSPMVDARLPDGSRVNAVIDPISLGGTLVSIRKFRKEPFSMNDLQETETFTQEMSMFLEALVKAKLSLLISGGTGSGKTTLLNALAKSIPRSERVITIEDSAELRIERPNAIGMESRPPNVEGEGEITIRQLVKNSLRMRPDRIIVGEVRGPEAFDMLQAMNTGHEGSLTTIHANTPDDAINRVEGMVVMAGMDLTTNVIRDYITGAIQYIVQVQRLTDGSRKVMNISELEVNSDGRIEVRNIFKFQRTGVKEDGTVNGYFTPTGVIPKCLQHLKVVGIDINPSIFNPKEVMDYESSRNYTV</sequence>
<dbReference type="CDD" id="cd01130">
    <property type="entry name" value="VirB11-like_ATPase"/>
    <property type="match status" value="1"/>
</dbReference>
<dbReference type="Proteomes" id="UP000321440">
    <property type="component" value="Unassembled WGS sequence"/>
</dbReference>
<dbReference type="GO" id="GO:0016887">
    <property type="term" value="F:ATP hydrolysis activity"/>
    <property type="evidence" value="ECO:0007669"/>
    <property type="project" value="InterPro"/>
</dbReference>
<evidence type="ECO:0000313" key="3">
    <source>
        <dbReference type="EMBL" id="GEN44530.1"/>
    </source>
</evidence>
<comment type="similarity">
    <text evidence="1">Belongs to the GSP E family.</text>
</comment>
<protein>
    <submittedName>
        <fullName evidence="3">Type II secretion system protein E</fullName>
    </submittedName>
</protein>
<feature type="domain" description="AAA+ ATPase" evidence="2">
    <location>
        <begin position="218"/>
        <end position="372"/>
    </location>
</feature>
<dbReference type="PANTHER" id="PTHR30486:SF15">
    <property type="entry name" value="TYPE II_IV SECRETION SYSTEM ATPASE"/>
    <property type="match status" value="1"/>
</dbReference>
<dbReference type="Gene3D" id="3.30.450.380">
    <property type="match status" value="1"/>
</dbReference>
<dbReference type="Gene3D" id="3.40.50.300">
    <property type="entry name" value="P-loop containing nucleotide triphosphate hydrolases"/>
    <property type="match status" value="1"/>
</dbReference>
<dbReference type="RefSeq" id="WP_146813684.1">
    <property type="nucleotide sequence ID" value="NZ_BJYA01000001.1"/>
</dbReference>
<dbReference type="PANTHER" id="PTHR30486">
    <property type="entry name" value="TWITCHING MOTILITY PROTEIN PILT"/>
    <property type="match status" value="1"/>
</dbReference>
<dbReference type="InterPro" id="IPR050921">
    <property type="entry name" value="T4SS_GSP_E_ATPase"/>
</dbReference>
<dbReference type="OrthoDB" id="9810761at2"/>
<proteinExistence type="inferred from homology"/>
<dbReference type="SMART" id="SM00382">
    <property type="entry name" value="AAA"/>
    <property type="match status" value="1"/>
</dbReference>
<gene>
    <name evidence="3" type="ORF">AHA02nite_03060</name>
</gene>
<organism evidence="3 4">
    <name type="scientific">Alkalibacillus haloalkaliphilus</name>
    <dbReference type="NCBI Taxonomy" id="94136"/>
    <lineage>
        <taxon>Bacteria</taxon>
        <taxon>Bacillati</taxon>
        <taxon>Bacillota</taxon>
        <taxon>Bacilli</taxon>
        <taxon>Bacillales</taxon>
        <taxon>Bacillaceae</taxon>
        <taxon>Alkalibacillus</taxon>
    </lineage>
</organism>
<comment type="caution">
    <text evidence="3">The sequence shown here is derived from an EMBL/GenBank/DDBJ whole genome shotgun (WGS) entry which is preliminary data.</text>
</comment>
<keyword evidence="4" id="KW-1185">Reference proteome</keyword>
<dbReference type="InterPro" id="IPR027417">
    <property type="entry name" value="P-loop_NTPase"/>
</dbReference>
<evidence type="ECO:0000259" key="2">
    <source>
        <dbReference type="SMART" id="SM00382"/>
    </source>
</evidence>
<name>A0A511W0B4_9BACI</name>
<accession>A0A511W0B4</accession>
<evidence type="ECO:0000313" key="4">
    <source>
        <dbReference type="Proteomes" id="UP000321440"/>
    </source>
</evidence>
<dbReference type="AlphaFoldDB" id="A0A511W0B4"/>
<dbReference type="Pfam" id="PF00437">
    <property type="entry name" value="T2SSE"/>
    <property type="match status" value="1"/>
</dbReference>
<dbReference type="SUPFAM" id="SSF52540">
    <property type="entry name" value="P-loop containing nucleoside triphosphate hydrolases"/>
    <property type="match status" value="1"/>
</dbReference>
<reference evidence="3 4" key="1">
    <citation type="submission" date="2019-07" db="EMBL/GenBank/DDBJ databases">
        <title>Whole genome shotgun sequence of Alkalibacillus haloalkaliphilus NBRC 103110.</title>
        <authorList>
            <person name="Hosoyama A."/>
            <person name="Uohara A."/>
            <person name="Ohji S."/>
            <person name="Ichikawa N."/>
        </authorList>
    </citation>
    <scope>NUCLEOTIDE SEQUENCE [LARGE SCALE GENOMIC DNA]</scope>
    <source>
        <strain evidence="3 4">NBRC 103110</strain>
    </source>
</reference>
<evidence type="ECO:0000256" key="1">
    <source>
        <dbReference type="ARBA" id="ARBA00006611"/>
    </source>
</evidence>
<dbReference type="InterPro" id="IPR003593">
    <property type="entry name" value="AAA+_ATPase"/>
</dbReference>
<dbReference type="InterPro" id="IPR001482">
    <property type="entry name" value="T2SS/T4SS_dom"/>
</dbReference>
<dbReference type="EMBL" id="BJYA01000001">
    <property type="protein sequence ID" value="GEN44530.1"/>
    <property type="molecule type" value="Genomic_DNA"/>
</dbReference>